<evidence type="ECO:0000313" key="3">
    <source>
        <dbReference type="Proteomes" id="UP000031186"/>
    </source>
</evidence>
<dbReference type="Proteomes" id="UP000031186">
    <property type="component" value="Unassembled WGS sequence"/>
</dbReference>
<dbReference type="EMBL" id="AZNF01000014">
    <property type="protein sequence ID" value="KID61711.1"/>
    <property type="molecule type" value="Genomic_DNA"/>
</dbReference>
<feature type="region of interest" description="Disordered" evidence="1">
    <location>
        <begin position="200"/>
        <end position="220"/>
    </location>
</feature>
<organism evidence="2 3">
    <name type="scientific">Metarhizium anisopliae (strain ARSEF 549)</name>
    <dbReference type="NCBI Taxonomy" id="3151832"/>
    <lineage>
        <taxon>Eukaryota</taxon>
        <taxon>Fungi</taxon>
        <taxon>Dikarya</taxon>
        <taxon>Ascomycota</taxon>
        <taxon>Pezizomycotina</taxon>
        <taxon>Sordariomycetes</taxon>
        <taxon>Hypocreomycetidae</taxon>
        <taxon>Hypocreales</taxon>
        <taxon>Clavicipitaceae</taxon>
        <taxon>Metarhizium</taxon>
    </lineage>
</organism>
<sequence>MFEGDQEERFDFSDEQQEDMGKYRRPDYIFRLERIGTVKKYLNAAIQNSPQLSHVPLWPTPYGGAIFPFLLCEAKSAKAHVSQLSVEHQLALSTRQALLAQKALALGPDGEDGDKLGFEPLAWCVTYRGPECTLSAARLKYRCQDDGTTGYGMDIFRLWSGHLCEPNNALQLLLIVDYIADWARDIYRENVIQQLKAFGTPEGQRTRQPSPARSDTSTVRSWRPLESKLPRLRSSVPGLRHTKPSKHNRSEYNKESSEISSTADTVGNNKYYVETAPFIHVNSWRQNVGSMQQEDAGVEDTLRKLDVQSYAFRDARVFRSRVIGLSITLDTIDAFKKSAANEKSATDRFRRIALNLGRHDPLYMTGAMIVAMEKAWVGAGSKPIQFPISDLQKKFYVLCTFSTYISPDWEQTRELCYLAVRMDTVNKVIELGGSPVKLFRTTVTKPDIEVIFYLLSNVSVRAHVAACLDRCTMMPSFCGAYSTVKGQPNVLENNFNLAELVWQRRIPKPYRNMVWRLYKTKYLGQHEVESPYLRSHDELVESQSFRSQPLPKQTPWSIREGASSDKFIPCDLDNNDELFLCHDSNKRGLIEECTPEWCLFFLDRSRLQVPINPSAYKAHLFHVAYKTQRVGRGTIWRVDDWNTRLAMPKGFDIQQIGKHCYRAFKKSVEQNYTYISQEDGTFDIGARLSQLHLQSPKHQVRSRSASRSSFTYCADDNDGDKTRESVAGYVLGHEEGTDDDSSGWGYESSTDISDEAQGLEYITSDEEEDDDEEDDDEVDYDEEDDDEVDDEDGDEEEEEEEETEEETEEEEEEEEEEEY</sequence>
<reference evidence="2 3" key="1">
    <citation type="journal article" date="2014" name="Proc. Natl. Acad. Sci. U.S.A.">
        <title>Trajectory and genomic determinants of fungal-pathogen speciation and host adaptation.</title>
        <authorList>
            <person name="Hu X."/>
            <person name="Xiao G."/>
            <person name="Zheng P."/>
            <person name="Shang Y."/>
            <person name="Su Y."/>
            <person name="Zhang X."/>
            <person name="Liu X."/>
            <person name="Zhan S."/>
            <person name="St Leger R.J."/>
            <person name="Wang C."/>
        </authorList>
    </citation>
    <scope>NUCLEOTIDE SEQUENCE [LARGE SCALE GENOMIC DNA]</scope>
    <source>
        <strain evidence="2 3">ARSEF 549</strain>
    </source>
</reference>
<feature type="non-terminal residue" evidence="2">
    <location>
        <position position="1"/>
    </location>
</feature>
<dbReference type="VEuPathDB" id="FungiDB:MAN_08950"/>
<keyword evidence="3" id="KW-1185">Reference proteome</keyword>
<feature type="compositionally biased region" description="Acidic residues" evidence="1">
    <location>
        <begin position="763"/>
        <end position="819"/>
    </location>
</feature>
<dbReference type="AlphaFoldDB" id="A0A0B4F793"/>
<feature type="compositionally biased region" description="Polar residues" evidence="1">
    <location>
        <begin position="695"/>
        <end position="711"/>
    </location>
</feature>
<comment type="caution">
    <text evidence="2">The sequence shown here is derived from an EMBL/GenBank/DDBJ whole genome shotgun (WGS) entry which is preliminary data.</text>
</comment>
<name>A0A0B4F793_METAF</name>
<feature type="compositionally biased region" description="Basic and acidic residues" evidence="1">
    <location>
        <begin position="248"/>
        <end position="257"/>
    </location>
</feature>
<feature type="compositionally biased region" description="Polar residues" evidence="1">
    <location>
        <begin position="206"/>
        <end position="220"/>
    </location>
</feature>
<protein>
    <submittedName>
        <fullName evidence="2">Uncharacterized protein</fullName>
    </submittedName>
</protein>
<dbReference type="HOGENOM" id="CLU_345142_0_0_1"/>
<feature type="region of interest" description="Disordered" evidence="1">
    <location>
        <begin position="695"/>
        <end position="819"/>
    </location>
</feature>
<evidence type="ECO:0000256" key="1">
    <source>
        <dbReference type="SAM" id="MobiDB-lite"/>
    </source>
</evidence>
<proteinExistence type="predicted"/>
<accession>A0A0B4F793</accession>
<feature type="region of interest" description="Disordered" evidence="1">
    <location>
        <begin position="233"/>
        <end position="261"/>
    </location>
</feature>
<gene>
    <name evidence="2" type="ORF">MAN_08950</name>
</gene>
<evidence type="ECO:0000313" key="2">
    <source>
        <dbReference type="EMBL" id="KID61711.1"/>
    </source>
</evidence>